<accession>A0ACC3NV33</accession>
<reference evidence="1" key="1">
    <citation type="submission" date="2023-07" db="EMBL/GenBank/DDBJ databases">
        <title>Black Yeasts Isolated from many extreme environments.</title>
        <authorList>
            <person name="Coleine C."/>
            <person name="Stajich J.E."/>
            <person name="Selbmann L."/>
        </authorList>
    </citation>
    <scope>NUCLEOTIDE SEQUENCE</scope>
    <source>
        <strain evidence="1">CCFEE 5714</strain>
    </source>
</reference>
<proteinExistence type="predicted"/>
<keyword evidence="2" id="KW-1185">Reference proteome</keyword>
<comment type="caution">
    <text evidence="1">The sequence shown here is derived from an EMBL/GenBank/DDBJ whole genome shotgun (WGS) entry which is preliminary data.</text>
</comment>
<name>A0ACC3NV33_9PEZI</name>
<protein>
    <submittedName>
        <fullName evidence="1">Uncharacterized protein</fullName>
    </submittedName>
</protein>
<gene>
    <name evidence="1" type="ORF">LTR37_001772</name>
</gene>
<evidence type="ECO:0000313" key="2">
    <source>
        <dbReference type="Proteomes" id="UP001281147"/>
    </source>
</evidence>
<sequence length="339" mass="38267">MDLLDILRYSYLGAALAVILVAVTPSLRDRLLAYGARTSSRPLSSAEKEKKQDQAKQKGVSSSNVVSIILDEIASWEVPHDWFWTFYFMSLSLCTFWPGEALYLKGPLYGVVAQYTRTMTSTMSFEQVKITWIMMLVQGGRRLYECLTLTEGEEESFGSSRPASMMFAGHWVLGMLFYSALSVAFWIEGIPALEAHQLSFRDLIFKAPTFRTTFSIILFILASGFQHDCHAYLAYLKKSRSKSTNGKEQDASESKYKLPSHPAFQPLIAPHYTAECLIYLSLALVSAPQGEWVNVTMLCAMVFVVVNLGVTADGTKRWYERRFGAEAVKGKWRMIPLLY</sequence>
<dbReference type="Proteomes" id="UP001281147">
    <property type="component" value="Unassembled WGS sequence"/>
</dbReference>
<organism evidence="1 2">
    <name type="scientific">Vermiconidia calcicola</name>
    <dbReference type="NCBI Taxonomy" id="1690605"/>
    <lineage>
        <taxon>Eukaryota</taxon>
        <taxon>Fungi</taxon>
        <taxon>Dikarya</taxon>
        <taxon>Ascomycota</taxon>
        <taxon>Pezizomycotina</taxon>
        <taxon>Dothideomycetes</taxon>
        <taxon>Dothideomycetidae</taxon>
        <taxon>Mycosphaerellales</taxon>
        <taxon>Extremaceae</taxon>
        <taxon>Vermiconidia</taxon>
    </lineage>
</organism>
<dbReference type="EMBL" id="JAUTXU010000009">
    <property type="protein sequence ID" value="KAK3723520.1"/>
    <property type="molecule type" value="Genomic_DNA"/>
</dbReference>
<evidence type="ECO:0000313" key="1">
    <source>
        <dbReference type="EMBL" id="KAK3723520.1"/>
    </source>
</evidence>